<keyword evidence="2" id="KW-1185">Reference proteome</keyword>
<proteinExistence type="predicted"/>
<comment type="caution">
    <text evidence="1">The sequence shown here is derived from an EMBL/GenBank/DDBJ whole genome shotgun (WGS) entry which is preliminary data.</text>
</comment>
<reference evidence="1 2" key="1">
    <citation type="submission" date="2019-05" db="EMBL/GenBank/DDBJ databases">
        <title>Nakamurella sp. N5BH11, whole genome shotgun sequence.</title>
        <authorList>
            <person name="Tuo L."/>
        </authorList>
    </citation>
    <scope>NUCLEOTIDE SEQUENCE [LARGE SCALE GENOMIC DNA]</scope>
    <source>
        <strain evidence="1 2">N5BH11</strain>
    </source>
</reference>
<dbReference type="EMBL" id="SZZH01000001">
    <property type="protein sequence ID" value="TKV60686.1"/>
    <property type="molecule type" value="Genomic_DNA"/>
</dbReference>
<accession>A0A4U6QKM6</accession>
<evidence type="ECO:0000313" key="2">
    <source>
        <dbReference type="Proteomes" id="UP000306985"/>
    </source>
</evidence>
<gene>
    <name evidence="1" type="ORF">FDO65_03055</name>
</gene>
<dbReference type="AlphaFoldDB" id="A0A4U6QKM6"/>
<dbReference type="Proteomes" id="UP000306985">
    <property type="component" value="Unassembled WGS sequence"/>
</dbReference>
<dbReference type="RefSeq" id="WP_137447989.1">
    <property type="nucleotide sequence ID" value="NZ_SZZH01000001.1"/>
</dbReference>
<protein>
    <submittedName>
        <fullName evidence="1">Uncharacterized protein</fullName>
    </submittedName>
</protein>
<sequence length="72" mass="7542">MTATRLDHLSALLRRLGYPAPDAAARARAALALALGQQVLAGAVPDLPSGTEERDRARALALELLLPAATDR</sequence>
<organism evidence="1 2">
    <name type="scientific">Nakamurella flava</name>
    <dbReference type="NCBI Taxonomy" id="2576308"/>
    <lineage>
        <taxon>Bacteria</taxon>
        <taxon>Bacillati</taxon>
        <taxon>Actinomycetota</taxon>
        <taxon>Actinomycetes</taxon>
        <taxon>Nakamurellales</taxon>
        <taxon>Nakamurellaceae</taxon>
        <taxon>Nakamurella</taxon>
    </lineage>
</organism>
<name>A0A4U6QKM6_9ACTN</name>
<evidence type="ECO:0000313" key="1">
    <source>
        <dbReference type="EMBL" id="TKV60686.1"/>
    </source>
</evidence>